<dbReference type="CDD" id="cd04301">
    <property type="entry name" value="NAT_SF"/>
    <property type="match status" value="1"/>
</dbReference>
<keyword evidence="3" id="KW-1185">Reference proteome</keyword>
<sequence>MNRGAGWVTEVRHTADLSAPTRRAVRELLAAAYGEDFSDDDWDHALGGLHTLAWLGGRLIGHAALVQRTLLVGDAPRRVGYLEAMAVHPAWQRRGVGRTLLRQVNAQVTRAYDFGALSTSDEGLGLYQAGGWRVWRGPLRVMTPAGVRETPEEGGGVLVYAPAGTLDAAQEEGAPLTCEFRRGDVW</sequence>
<dbReference type="Pfam" id="PF00583">
    <property type="entry name" value="Acetyltransf_1"/>
    <property type="match status" value="1"/>
</dbReference>
<keyword evidence="2" id="KW-0808">Transferase</keyword>
<accession>A0A7X1NUM0</accession>
<dbReference type="AlphaFoldDB" id="A0A7X1NUM0"/>
<feature type="domain" description="N-acetyltransferase" evidence="1">
    <location>
        <begin position="12"/>
        <end position="167"/>
    </location>
</feature>
<dbReference type="RefSeq" id="WP_152869284.1">
    <property type="nucleotide sequence ID" value="NZ_WBSL01000001.1"/>
</dbReference>
<dbReference type="InterPro" id="IPR000182">
    <property type="entry name" value="GNAT_dom"/>
</dbReference>
<evidence type="ECO:0000313" key="2">
    <source>
        <dbReference type="EMBL" id="MPY65973.1"/>
    </source>
</evidence>
<dbReference type="InterPro" id="IPR016181">
    <property type="entry name" value="Acyl_CoA_acyltransferase"/>
</dbReference>
<evidence type="ECO:0000313" key="3">
    <source>
        <dbReference type="Proteomes" id="UP000484842"/>
    </source>
</evidence>
<comment type="caution">
    <text evidence="2">The sequence shown here is derived from an EMBL/GenBank/DDBJ whole genome shotgun (WGS) entry which is preliminary data.</text>
</comment>
<protein>
    <submittedName>
        <fullName evidence="2">GNAT family N-acetyltransferase</fullName>
    </submittedName>
</protein>
<gene>
    <name evidence="2" type="ORF">F8S09_04580</name>
</gene>
<evidence type="ECO:0000259" key="1">
    <source>
        <dbReference type="PROSITE" id="PS51186"/>
    </source>
</evidence>
<dbReference type="EMBL" id="WBSL01000001">
    <property type="protein sequence ID" value="MPY65973.1"/>
    <property type="molecule type" value="Genomic_DNA"/>
</dbReference>
<name>A0A7X1NUM0_9DEIO</name>
<dbReference type="SUPFAM" id="SSF55729">
    <property type="entry name" value="Acyl-CoA N-acyltransferases (Nat)"/>
    <property type="match status" value="1"/>
</dbReference>
<proteinExistence type="predicted"/>
<dbReference type="Proteomes" id="UP000484842">
    <property type="component" value="Unassembled WGS sequence"/>
</dbReference>
<dbReference type="PROSITE" id="PS51186">
    <property type="entry name" value="GNAT"/>
    <property type="match status" value="1"/>
</dbReference>
<dbReference type="Gene3D" id="3.40.630.30">
    <property type="match status" value="1"/>
</dbReference>
<organism evidence="2 3">
    <name type="scientific">Deinococcus terrestris</name>
    <dbReference type="NCBI Taxonomy" id="2651870"/>
    <lineage>
        <taxon>Bacteria</taxon>
        <taxon>Thermotogati</taxon>
        <taxon>Deinococcota</taxon>
        <taxon>Deinococci</taxon>
        <taxon>Deinococcales</taxon>
        <taxon>Deinococcaceae</taxon>
        <taxon>Deinococcus</taxon>
    </lineage>
</organism>
<dbReference type="GO" id="GO:0016747">
    <property type="term" value="F:acyltransferase activity, transferring groups other than amino-acyl groups"/>
    <property type="evidence" value="ECO:0007669"/>
    <property type="project" value="InterPro"/>
</dbReference>
<reference evidence="2 3" key="1">
    <citation type="submission" date="2019-10" db="EMBL/GenBank/DDBJ databases">
        <title>Deinococcus sp. isolated from soil.</title>
        <authorList>
            <person name="Li Y."/>
            <person name="Wang J."/>
        </authorList>
    </citation>
    <scope>NUCLEOTIDE SEQUENCE [LARGE SCALE GENOMIC DNA]</scope>
    <source>
        <strain evidence="2 3">SDU3-2</strain>
    </source>
</reference>